<comment type="caution">
    <text evidence="1">The sequence shown here is derived from an EMBL/GenBank/DDBJ whole genome shotgun (WGS) entry which is preliminary data.</text>
</comment>
<reference evidence="1" key="1">
    <citation type="journal article" date="2015" name="Nature">
        <title>Complex archaea that bridge the gap between prokaryotes and eukaryotes.</title>
        <authorList>
            <person name="Spang A."/>
            <person name="Saw J.H."/>
            <person name="Jorgensen S.L."/>
            <person name="Zaremba-Niedzwiedzka K."/>
            <person name="Martijn J."/>
            <person name="Lind A.E."/>
            <person name="van Eijk R."/>
            <person name="Schleper C."/>
            <person name="Guy L."/>
            <person name="Ettema T.J."/>
        </authorList>
    </citation>
    <scope>NUCLEOTIDE SEQUENCE</scope>
</reference>
<dbReference type="EMBL" id="LAZR01018299">
    <property type="protein sequence ID" value="KKL96921.1"/>
    <property type="molecule type" value="Genomic_DNA"/>
</dbReference>
<organism evidence="1">
    <name type="scientific">marine sediment metagenome</name>
    <dbReference type="NCBI Taxonomy" id="412755"/>
    <lineage>
        <taxon>unclassified sequences</taxon>
        <taxon>metagenomes</taxon>
        <taxon>ecological metagenomes</taxon>
    </lineage>
</organism>
<name>A0A0F9H1T1_9ZZZZ</name>
<feature type="non-terminal residue" evidence="1">
    <location>
        <position position="1"/>
    </location>
</feature>
<evidence type="ECO:0000313" key="1">
    <source>
        <dbReference type="EMBL" id="KKL96921.1"/>
    </source>
</evidence>
<gene>
    <name evidence="1" type="ORF">LCGC14_1839720</name>
</gene>
<dbReference type="AlphaFoldDB" id="A0A0F9H1T1"/>
<sequence length="29" mass="3458">QKKLLKNCSKDQLEKLGIYEEKMEDSDED</sequence>
<accession>A0A0F9H1T1</accession>
<proteinExistence type="predicted"/>
<protein>
    <submittedName>
        <fullName evidence="1">Uncharacterized protein</fullName>
    </submittedName>
</protein>